<dbReference type="SUPFAM" id="SSF56053">
    <property type="entry name" value="Ribosomal protein L6"/>
    <property type="match status" value="2"/>
</dbReference>
<organism evidence="9 10">
    <name type="scientific">Faecalibacterium prausnitzii</name>
    <dbReference type="NCBI Taxonomy" id="853"/>
    <lineage>
        <taxon>Bacteria</taxon>
        <taxon>Bacillati</taxon>
        <taxon>Bacillota</taxon>
        <taxon>Clostridia</taxon>
        <taxon>Eubacteriales</taxon>
        <taxon>Oscillospiraceae</taxon>
        <taxon>Faecalibacterium</taxon>
    </lineage>
</organism>
<protein>
    <recommendedName>
        <fullName evidence="5">Large ribosomal subunit protein uL6</fullName>
    </recommendedName>
</protein>
<dbReference type="RefSeq" id="WP_055185963.1">
    <property type="nucleotide sequence ID" value="NZ_CYXN01000010.1"/>
</dbReference>
<dbReference type="PANTHER" id="PTHR11655">
    <property type="entry name" value="60S/50S RIBOSOMAL PROTEIN L6/L9"/>
    <property type="match status" value="1"/>
</dbReference>
<evidence type="ECO:0000256" key="4">
    <source>
        <dbReference type="ARBA" id="ARBA00023274"/>
    </source>
</evidence>
<dbReference type="InterPro" id="IPR000702">
    <property type="entry name" value="Ribosomal_uL6-like"/>
</dbReference>
<dbReference type="HAMAP" id="MF_01365_B">
    <property type="entry name" value="Ribosomal_uL6_B"/>
    <property type="match status" value="1"/>
</dbReference>
<dbReference type="InterPro" id="IPR036789">
    <property type="entry name" value="Ribosomal_uL6-like_a/b-dom_sf"/>
</dbReference>
<evidence type="ECO:0000256" key="5">
    <source>
        <dbReference type="HAMAP-Rule" id="MF_01365"/>
    </source>
</evidence>
<dbReference type="AlphaFoldDB" id="A0A173TBF6"/>
<dbReference type="GO" id="GO:0002181">
    <property type="term" value="P:cytoplasmic translation"/>
    <property type="evidence" value="ECO:0007669"/>
    <property type="project" value="TreeGrafter"/>
</dbReference>
<dbReference type="PRINTS" id="PR00059">
    <property type="entry name" value="RIBOSOMALL6"/>
</dbReference>
<dbReference type="PROSITE" id="PS00525">
    <property type="entry name" value="RIBOSOMAL_L6_1"/>
    <property type="match status" value="1"/>
</dbReference>
<evidence type="ECO:0000256" key="7">
    <source>
        <dbReference type="RuleBase" id="RU003870"/>
    </source>
</evidence>
<evidence type="ECO:0000313" key="9">
    <source>
        <dbReference type="EMBL" id="CUN00021.1"/>
    </source>
</evidence>
<dbReference type="InterPro" id="IPR002358">
    <property type="entry name" value="Ribosomal_uL6_CS"/>
</dbReference>
<comment type="similarity">
    <text evidence="5 6">Belongs to the universal ribosomal protein uL6 family.</text>
</comment>
<name>A0A173TBF6_9FIRM</name>
<evidence type="ECO:0000313" key="10">
    <source>
        <dbReference type="Proteomes" id="UP000095649"/>
    </source>
</evidence>
<dbReference type="InterPro" id="IPR020040">
    <property type="entry name" value="Ribosomal_uL6_a/b-dom"/>
</dbReference>
<feature type="domain" description="Large ribosomal subunit protein uL6 alpha-beta" evidence="8">
    <location>
        <begin position="11"/>
        <end position="83"/>
    </location>
</feature>
<evidence type="ECO:0000256" key="2">
    <source>
        <dbReference type="ARBA" id="ARBA00022884"/>
    </source>
</evidence>
<keyword evidence="3 5" id="KW-0689">Ribosomal protein</keyword>
<evidence type="ECO:0000256" key="1">
    <source>
        <dbReference type="ARBA" id="ARBA00022730"/>
    </source>
</evidence>
<dbReference type="Pfam" id="PF00347">
    <property type="entry name" value="Ribosomal_L6"/>
    <property type="match status" value="2"/>
</dbReference>
<dbReference type="Proteomes" id="UP000095649">
    <property type="component" value="Unassembled WGS sequence"/>
</dbReference>
<comment type="function">
    <text evidence="5 7">This protein binds to the 23S rRNA, and is important in its secondary structure. It is located near the subunit interface in the base of the L7/L12 stalk, and near the tRNA binding site of the peptidyltransferase center.</text>
</comment>
<dbReference type="PIRSF" id="PIRSF002162">
    <property type="entry name" value="Ribosomal_L6"/>
    <property type="match status" value="1"/>
</dbReference>
<evidence type="ECO:0000259" key="8">
    <source>
        <dbReference type="Pfam" id="PF00347"/>
    </source>
</evidence>
<accession>A0A173TBF6</accession>
<dbReference type="PANTHER" id="PTHR11655:SF14">
    <property type="entry name" value="LARGE RIBOSOMAL SUBUNIT PROTEIN UL6M"/>
    <property type="match status" value="1"/>
</dbReference>
<evidence type="ECO:0000256" key="3">
    <source>
        <dbReference type="ARBA" id="ARBA00022980"/>
    </source>
</evidence>
<evidence type="ECO:0000256" key="6">
    <source>
        <dbReference type="RuleBase" id="RU003869"/>
    </source>
</evidence>
<keyword evidence="2 5" id="KW-0694">RNA-binding</keyword>
<dbReference type="Gene3D" id="3.90.930.12">
    <property type="entry name" value="Ribosomal protein L6, alpha-beta domain"/>
    <property type="match status" value="2"/>
</dbReference>
<dbReference type="GO" id="GO:0003735">
    <property type="term" value="F:structural constituent of ribosome"/>
    <property type="evidence" value="ECO:0007669"/>
    <property type="project" value="UniProtKB-UniRule"/>
</dbReference>
<dbReference type="GO" id="GO:0019843">
    <property type="term" value="F:rRNA binding"/>
    <property type="evidence" value="ECO:0007669"/>
    <property type="project" value="UniProtKB-UniRule"/>
</dbReference>
<keyword evidence="1 5" id="KW-0699">rRNA-binding</keyword>
<dbReference type="EMBL" id="CYXN01000010">
    <property type="protein sequence ID" value="CUN00021.1"/>
    <property type="molecule type" value="Genomic_DNA"/>
</dbReference>
<feature type="domain" description="Large ribosomal subunit protein uL6 alpha-beta" evidence="8">
    <location>
        <begin position="92"/>
        <end position="166"/>
    </location>
</feature>
<comment type="subunit">
    <text evidence="5">Part of the 50S ribosomal subunit.</text>
</comment>
<dbReference type="InterPro" id="IPR019906">
    <property type="entry name" value="Ribosomal_uL6_bac-type"/>
</dbReference>
<dbReference type="NCBIfam" id="TIGR03654">
    <property type="entry name" value="L6_bact"/>
    <property type="match status" value="1"/>
</dbReference>
<reference evidence="9 10" key="1">
    <citation type="submission" date="2015-09" db="EMBL/GenBank/DDBJ databases">
        <authorList>
            <consortium name="Pathogen Informatics"/>
        </authorList>
    </citation>
    <scope>NUCLEOTIDE SEQUENCE [LARGE SCALE GENOMIC DNA]</scope>
    <source>
        <strain evidence="9 10">2789STDY5834970</strain>
    </source>
</reference>
<proteinExistence type="inferred from homology"/>
<dbReference type="GO" id="GO:0022625">
    <property type="term" value="C:cytosolic large ribosomal subunit"/>
    <property type="evidence" value="ECO:0007669"/>
    <property type="project" value="UniProtKB-UniRule"/>
</dbReference>
<sequence>MSRIGRKPIVIPAGVTVTVDEAEHTVTVKGPKGSLNSNYHPLMTVKVEGNEVLVTRPNDEPKARSLHGLTRTNIANMVNGVVNGYEKKLEIVGVGMRCQKQGSNLVMNLGFSHQVNIPDTEDCTIVWQDPNHFSVTGIDKQKVGQYAAEIRGKKPPEPYKGKGIRYAGEVVKHKEGKAGKGKK</sequence>
<dbReference type="OrthoDB" id="9805007at2"/>
<dbReference type="FunFam" id="3.90.930.12:FF:000002">
    <property type="entry name" value="50S ribosomal protein L6"/>
    <property type="match status" value="1"/>
</dbReference>
<keyword evidence="4 5" id="KW-0687">Ribonucleoprotein</keyword>
<gene>
    <name evidence="5 9" type="primary">rplF</name>
    <name evidence="9" type="ORF">ERS852582_01475</name>
</gene>